<dbReference type="GeneID" id="106050499"/>
<dbReference type="PRINTS" id="PR00786">
    <property type="entry name" value="NEPRILYSIN"/>
</dbReference>
<comment type="cofactor">
    <cofactor evidence="1">
        <name>Zn(2+)</name>
        <dbReference type="ChEBI" id="CHEBI:29105"/>
    </cofactor>
</comment>
<feature type="domain" description="Peptidase M13 C-terminal" evidence="9">
    <location>
        <begin position="549"/>
        <end position="750"/>
    </location>
</feature>
<dbReference type="InterPro" id="IPR024079">
    <property type="entry name" value="MetalloPept_cat_dom_sf"/>
</dbReference>
<dbReference type="InterPro" id="IPR018497">
    <property type="entry name" value="Peptidase_M13_C"/>
</dbReference>
<organism evidence="11 13">
    <name type="scientific">Biomphalaria glabrata</name>
    <name type="common">Bloodfluke planorb</name>
    <name type="synonym">Freshwater snail</name>
    <dbReference type="NCBI Taxonomy" id="6526"/>
    <lineage>
        <taxon>Eukaryota</taxon>
        <taxon>Metazoa</taxon>
        <taxon>Spiralia</taxon>
        <taxon>Lophotrochozoa</taxon>
        <taxon>Mollusca</taxon>
        <taxon>Gastropoda</taxon>
        <taxon>Heterobranchia</taxon>
        <taxon>Euthyneura</taxon>
        <taxon>Panpulmonata</taxon>
        <taxon>Hygrophila</taxon>
        <taxon>Lymnaeoidea</taxon>
        <taxon>Planorbidae</taxon>
        <taxon>Biomphalaria</taxon>
    </lineage>
</organism>
<dbReference type="Gene3D" id="3.40.390.10">
    <property type="entry name" value="Collagenase (Catalytic Domain)"/>
    <property type="match status" value="1"/>
</dbReference>
<keyword evidence="7" id="KW-0482">Metalloprotease</keyword>
<dbReference type="RefSeq" id="XP_055876247.1">
    <property type="nucleotide sequence ID" value="XM_056020272.1"/>
</dbReference>
<dbReference type="InterPro" id="IPR000718">
    <property type="entry name" value="Peptidase_M13"/>
</dbReference>
<keyword evidence="5" id="KW-0378">Hydrolase</keyword>
<dbReference type="CDD" id="cd08662">
    <property type="entry name" value="M13"/>
    <property type="match status" value="1"/>
</dbReference>
<accession>A0A9W2ZMR2</accession>
<dbReference type="AlphaFoldDB" id="A0A9W2ZMR2"/>
<feature type="transmembrane region" description="Helical" evidence="8">
    <location>
        <begin position="34"/>
        <end position="55"/>
    </location>
</feature>
<dbReference type="GO" id="GO:0046872">
    <property type="term" value="F:metal ion binding"/>
    <property type="evidence" value="ECO:0007669"/>
    <property type="project" value="UniProtKB-KW"/>
</dbReference>
<dbReference type="InterPro" id="IPR042089">
    <property type="entry name" value="Peptidase_M13_dom_2"/>
</dbReference>
<keyword evidence="8" id="KW-0472">Membrane</keyword>
<dbReference type="PANTHER" id="PTHR11733">
    <property type="entry name" value="ZINC METALLOPROTEASE FAMILY M13 NEPRILYSIN-RELATED"/>
    <property type="match status" value="1"/>
</dbReference>
<dbReference type="GO" id="GO:0004222">
    <property type="term" value="F:metalloendopeptidase activity"/>
    <property type="evidence" value="ECO:0007669"/>
    <property type="project" value="InterPro"/>
</dbReference>
<gene>
    <name evidence="12 13 14" type="primary">LOC106050499</name>
</gene>
<evidence type="ECO:0000256" key="5">
    <source>
        <dbReference type="ARBA" id="ARBA00022801"/>
    </source>
</evidence>
<dbReference type="Pfam" id="PF05649">
    <property type="entry name" value="Peptidase_M13_N"/>
    <property type="match status" value="1"/>
</dbReference>
<keyword evidence="8" id="KW-0812">Transmembrane</keyword>
<evidence type="ECO:0000313" key="12">
    <source>
        <dbReference type="RefSeq" id="XP_055876247.1"/>
    </source>
</evidence>
<keyword evidence="11" id="KW-1185">Reference proteome</keyword>
<evidence type="ECO:0000256" key="2">
    <source>
        <dbReference type="ARBA" id="ARBA00007357"/>
    </source>
</evidence>
<dbReference type="GO" id="GO:0016485">
    <property type="term" value="P:protein processing"/>
    <property type="evidence" value="ECO:0007669"/>
    <property type="project" value="TreeGrafter"/>
</dbReference>
<reference evidence="12 13" key="1">
    <citation type="submission" date="2025-04" db="UniProtKB">
        <authorList>
            <consortium name="RefSeq"/>
        </authorList>
    </citation>
    <scope>IDENTIFICATION</scope>
</reference>
<proteinExistence type="inferred from homology"/>
<evidence type="ECO:0000256" key="8">
    <source>
        <dbReference type="SAM" id="Phobius"/>
    </source>
</evidence>
<dbReference type="Pfam" id="PF01431">
    <property type="entry name" value="Peptidase_M13"/>
    <property type="match status" value="1"/>
</dbReference>
<evidence type="ECO:0000256" key="7">
    <source>
        <dbReference type="ARBA" id="ARBA00023049"/>
    </source>
</evidence>
<protein>
    <submittedName>
        <fullName evidence="12 13">Endothelin-converting enzyme homolog isoform X1</fullName>
    </submittedName>
</protein>
<dbReference type="SUPFAM" id="SSF55486">
    <property type="entry name" value="Metalloproteases ('zincins'), catalytic domain"/>
    <property type="match status" value="1"/>
</dbReference>
<dbReference type="GO" id="GO:0005886">
    <property type="term" value="C:plasma membrane"/>
    <property type="evidence" value="ECO:0007669"/>
    <property type="project" value="TreeGrafter"/>
</dbReference>
<dbReference type="OMA" id="GRWHESH"/>
<name>A0A9W2ZMR2_BIOGL</name>
<evidence type="ECO:0000259" key="9">
    <source>
        <dbReference type="Pfam" id="PF01431"/>
    </source>
</evidence>
<dbReference type="PROSITE" id="PS51885">
    <property type="entry name" value="NEPRILYSIN"/>
    <property type="match status" value="1"/>
</dbReference>
<evidence type="ECO:0000259" key="10">
    <source>
        <dbReference type="Pfam" id="PF05649"/>
    </source>
</evidence>
<dbReference type="OrthoDB" id="6475849at2759"/>
<keyword evidence="8" id="KW-1133">Transmembrane helix</keyword>
<keyword evidence="3" id="KW-0645">Protease</keyword>
<evidence type="ECO:0000313" key="14">
    <source>
        <dbReference type="RefSeq" id="XP_055876249.1"/>
    </source>
</evidence>
<keyword evidence="4" id="KW-0479">Metal-binding</keyword>
<comment type="similarity">
    <text evidence="2">Belongs to the peptidase M13 family.</text>
</comment>
<keyword evidence="6" id="KW-0862">Zinc</keyword>
<dbReference type="RefSeq" id="XP_055876248.1">
    <property type="nucleotide sequence ID" value="XM_056020273.1"/>
</dbReference>
<feature type="domain" description="Peptidase M13 N-terminal" evidence="10">
    <location>
        <begin position="102"/>
        <end position="490"/>
    </location>
</feature>
<evidence type="ECO:0000256" key="4">
    <source>
        <dbReference type="ARBA" id="ARBA00022723"/>
    </source>
</evidence>
<dbReference type="InterPro" id="IPR008753">
    <property type="entry name" value="Peptidase_M13_N"/>
</dbReference>
<dbReference type="Gene3D" id="1.10.1380.10">
    <property type="entry name" value="Neutral endopeptidase , domain2"/>
    <property type="match status" value="1"/>
</dbReference>
<dbReference type="PANTHER" id="PTHR11733:SF167">
    <property type="entry name" value="FI17812P1-RELATED"/>
    <property type="match status" value="1"/>
</dbReference>
<evidence type="ECO:0000313" key="13">
    <source>
        <dbReference type="RefSeq" id="XP_055876248.1"/>
    </source>
</evidence>
<dbReference type="Proteomes" id="UP001165740">
    <property type="component" value="Chromosome 2"/>
</dbReference>
<dbReference type="RefSeq" id="XP_055876249.1">
    <property type="nucleotide sequence ID" value="XM_056020274.1"/>
</dbReference>
<sequence>MTSFVNMVKRNLPISNNSEHESETQLKQSSLHKWIVLVLCLIIVALIAAIIAIVLQQQPSGPSNESSGPSNETSGPSKICLTPGCVEASAYILGKMNRSVDPCQDMYSFSCGGWLAQTHRPRDKVKWETADEVNAKVGVILQEIIEEDDISFKGRNSSAIAKMKSLYRTCMDEQTIDDIGVKRMLQLISDLGSCTMITKNVTQWDSQSWSLQASIESMHLLGLHQLFYLRTYRDPNNSSKQILLVYQSGLSLHYTLYNESRITQTLTATATEIAVLLGGDKDVVKSKLDKVIEFEKELAKINVSPESFLNPIGRMKIKLEKLEDYFAPWLDFRHYLNVMFNGREVDNATDVVFPTANYFTNLKDVIKRTDKEVLANYIMLSFVEAVLDYLPTSFKKAELKIKELVLGVGSLSPRHETCLAMGRAYFGFAISAIYVDRHFPAESKKQVNATIEEIKSEFIDNLKSVSWMDNSTRVAVIDKASAIYNMIGYPDWILNVEELDRYHEDINITEGEYLLTYLNISQKSLRKDLDTLWDPPARNKWLRSPDEVNAYYNVLDNSVVFLAAILQRPFFEPTFPDSFNYGTVGMVSGHEIIHGFDSNGRYYDRNGNLKDIWDETAASGFQNGSQCFIDQYSKYQVQGLKLNGKLTLGENIADNGGIKLSFQAYKKAAKPRPYILPGLEYTDDQLFFIAFSQLWCAHYSPSYEKTAIKNEKHTNNKYRVIGSLSNSEDFARSFNCPINSPMNPEEKCQIW</sequence>
<evidence type="ECO:0000256" key="3">
    <source>
        <dbReference type="ARBA" id="ARBA00022670"/>
    </source>
</evidence>
<evidence type="ECO:0000313" key="11">
    <source>
        <dbReference type="Proteomes" id="UP001165740"/>
    </source>
</evidence>
<evidence type="ECO:0000256" key="1">
    <source>
        <dbReference type="ARBA" id="ARBA00001947"/>
    </source>
</evidence>
<evidence type="ECO:0000256" key="6">
    <source>
        <dbReference type="ARBA" id="ARBA00022833"/>
    </source>
</evidence>